<dbReference type="Pfam" id="PF00561">
    <property type="entry name" value="Abhydrolase_1"/>
    <property type="match status" value="1"/>
</dbReference>
<evidence type="ECO:0000313" key="2">
    <source>
        <dbReference type="EMBL" id="KGM35284.1"/>
    </source>
</evidence>
<comment type="caution">
    <text evidence="2">The sequence shown here is derived from an EMBL/GenBank/DDBJ whole genome shotgun (WGS) entry which is preliminary data.</text>
</comment>
<proteinExistence type="predicted"/>
<accession>A0A0A0DB02</accession>
<dbReference type="Gene3D" id="3.40.50.1820">
    <property type="entry name" value="alpha/beta hydrolase"/>
    <property type="match status" value="1"/>
</dbReference>
<name>A0A0A0DB02_9PROT</name>
<dbReference type="InterPro" id="IPR029058">
    <property type="entry name" value="AB_hydrolase_fold"/>
</dbReference>
<feature type="non-terminal residue" evidence="2">
    <location>
        <position position="96"/>
    </location>
</feature>
<protein>
    <submittedName>
        <fullName evidence="2">3-oxoadipate enol-lactonase</fullName>
    </submittedName>
</protein>
<evidence type="ECO:0000259" key="1">
    <source>
        <dbReference type="Pfam" id="PF00561"/>
    </source>
</evidence>
<gene>
    <name evidence="2" type="ORF">P409_05475</name>
</gene>
<dbReference type="RefSeq" id="WP_034832715.1">
    <property type="nucleotide sequence ID" value="NZ_JANX01000037.1"/>
</dbReference>
<organism evidence="2 3">
    <name type="scientific">Inquilinus limosus MP06</name>
    <dbReference type="NCBI Taxonomy" id="1398085"/>
    <lineage>
        <taxon>Bacteria</taxon>
        <taxon>Pseudomonadati</taxon>
        <taxon>Pseudomonadota</taxon>
        <taxon>Alphaproteobacteria</taxon>
        <taxon>Rhodospirillales</taxon>
        <taxon>Rhodospirillaceae</taxon>
        <taxon>Inquilinus</taxon>
    </lineage>
</organism>
<dbReference type="InterPro" id="IPR000073">
    <property type="entry name" value="AB_hydrolase_1"/>
</dbReference>
<evidence type="ECO:0000313" key="3">
    <source>
        <dbReference type="Proteomes" id="UP000029995"/>
    </source>
</evidence>
<dbReference type="EMBL" id="JANX01000037">
    <property type="protein sequence ID" value="KGM35284.1"/>
    <property type="molecule type" value="Genomic_DNA"/>
</dbReference>
<feature type="domain" description="AB hydrolase-1" evidence="1">
    <location>
        <begin position="22"/>
        <end position="96"/>
    </location>
</feature>
<reference evidence="2 3" key="1">
    <citation type="submission" date="2014-01" db="EMBL/GenBank/DDBJ databases">
        <title>Genome sequence determination for a cystic fibrosis isolate, Inquilinus limosus.</title>
        <authorList>
            <person name="Pino M."/>
            <person name="Di Conza J."/>
            <person name="Gutkind G."/>
        </authorList>
    </citation>
    <scope>NUCLEOTIDE SEQUENCE [LARGE SCALE GENOMIC DNA]</scope>
    <source>
        <strain evidence="2 3">MP06</strain>
    </source>
</reference>
<dbReference type="AlphaFoldDB" id="A0A0A0DB02"/>
<dbReference type="SUPFAM" id="SSF53474">
    <property type="entry name" value="alpha/beta-Hydrolases"/>
    <property type="match status" value="1"/>
</dbReference>
<dbReference type="Proteomes" id="UP000029995">
    <property type="component" value="Unassembled WGS sequence"/>
</dbReference>
<sequence>MDAVKANGIVLHVEDRGPRDAPALVFINSVGTDFRIWDAVVPRFPEYRTLRYDKRGHGLSGSEGGDSIEAHAADLAALLDARGIRRAAVVGLSIGG</sequence>